<dbReference type="PROSITE" id="PS51186">
    <property type="entry name" value="GNAT"/>
    <property type="match status" value="1"/>
</dbReference>
<name>A0A8N4ERL1_ELAGV</name>
<dbReference type="Pfam" id="PF00583">
    <property type="entry name" value="Acetyltransf_1"/>
    <property type="match status" value="1"/>
</dbReference>
<dbReference type="InterPro" id="IPR052810">
    <property type="entry name" value="Plant_NAT"/>
</dbReference>
<dbReference type="GO" id="GO:0016747">
    <property type="term" value="F:acyltransferase activity, transferring groups other than amino-acyl groups"/>
    <property type="evidence" value="ECO:0007669"/>
    <property type="project" value="InterPro"/>
</dbReference>
<dbReference type="InterPro" id="IPR000182">
    <property type="entry name" value="GNAT_dom"/>
</dbReference>
<dbReference type="RefSeq" id="XP_029117533.1">
    <property type="nucleotide sequence ID" value="XM_029261700.1"/>
</dbReference>
<feature type="domain" description="N-acetyltransferase" evidence="1">
    <location>
        <begin position="2"/>
        <end position="181"/>
    </location>
</feature>
<proteinExistence type="predicted"/>
<protein>
    <submittedName>
        <fullName evidence="3">Probable N-acetyltransferase HLS1</fullName>
    </submittedName>
</protein>
<dbReference type="Proteomes" id="UP000504607">
    <property type="component" value="Unplaced"/>
</dbReference>
<dbReference type="PANTHER" id="PTHR47370:SF6">
    <property type="entry name" value="N-ACETYLTRANSFERASE HLS1-RELATED"/>
    <property type="match status" value="1"/>
</dbReference>
<evidence type="ECO:0000313" key="3">
    <source>
        <dbReference type="RefSeq" id="XP_029117533.1"/>
    </source>
</evidence>
<dbReference type="CDD" id="cd04301">
    <property type="entry name" value="NAT_SF"/>
    <property type="match status" value="1"/>
</dbReference>
<dbReference type="AlphaFoldDB" id="A0A8N4ERL1"/>
<evidence type="ECO:0000259" key="1">
    <source>
        <dbReference type="PROSITE" id="PS51186"/>
    </source>
</evidence>
<dbReference type="KEGG" id="egu:105034699"/>
<keyword evidence="2" id="KW-1185">Reference proteome</keyword>
<gene>
    <name evidence="3" type="primary">LOC105034699</name>
</gene>
<dbReference type="OrthoDB" id="41532at2759"/>
<dbReference type="SUPFAM" id="SSF55729">
    <property type="entry name" value="Acyl-CoA N-acyltransferases (Nat)"/>
    <property type="match status" value="1"/>
</dbReference>
<dbReference type="PANTHER" id="PTHR47370">
    <property type="entry name" value="ACYL-COA N-ACYLTRANSFERASES (NAT) SUPERFAMILY PROTEIN"/>
    <property type="match status" value="1"/>
</dbReference>
<organism evidence="2 3">
    <name type="scientific">Elaeis guineensis var. tenera</name>
    <name type="common">Oil palm</name>
    <dbReference type="NCBI Taxonomy" id="51953"/>
    <lineage>
        <taxon>Eukaryota</taxon>
        <taxon>Viridiplantae</taxon>
        <taxon>Streptophyta</taxon>
        <taxon>Embryophyta</taxon>
        <taxon>Tracheophyta</taxon>
        <taxon>Spermatophyta</taxon>
        <taxon>Magnoliopsida</taxon>
        <taxon>Liliopsida</taxon>
        <taxon>Arecaceae</taxon>
        <taxon>Arecoideae</taxon>
        <taxon>Cocoseae</taxon>
        <taxon>Elaeidinae</taxon>
        <taxon>Elaeis</taxon>
    </lineage>
</organism>
<dbReference type="Gene3D" id="3.40.630.30">
    <property type="match status" value="1"/>
</dbReference>
<accession>A0A8N4ERL1</accession>
<reference evidence="3" key="1">
    <citation type="submission" date="2025-08" db="UniProtKB">
        <authorList>
            <consortium name="RefSeq"/>
        </authorList>
    </citation>
    <scope>IDENTIFICATION</scope>
</reference>
<dbReference type="InterPro" id="IPR016181">
    <property type="entry name" value="Acyl_CoA_acyltransferase"/>
</dbReference>
<sequence length="400" mass="44448">MIRVREFNMEDSRAVEEMEKQCEVGPSATSTAGITKKRNKNKRTTSLYVDLLGDPMCRVRHTPDHVMLVAEYGEKKEMVGVIRACVKMVSRGREPTSQIPAYVKVAYILGLRVSPSHRRLGIGTKLVEKVEAWCLARGAEYAYMATDGSNVASLKLFSGLSYVRFRSPAVLVHPVHAHHLPPSSSATLLRLSPTLAAALYSHHLPPSSTEFLPSDLPSLLSHPLTLGSFLAVPSSVSPPLYSLTKALPESFAMLSLWDCTRVFHLRVAGAPAAARSALALLRFLDERAPWMRLPSVRDLFRPFGVYFMYGLRMAGPEGPRLLRALCHLAHNLAVADEACAAVVAEVGRHDPVRAAVPHWRRFSWDEDVWCMKRLKADTKDDDWIASPPSTDVIFVDPREF</sequence>
<evidence type="ECO:0000313" key="2">
    <source>
        <dbReference type="Proteomes" id="UP000504607"/>
    </source>
</evidence>